<keyword evidence="1" id="KW-0808">Transferase</keyword>
<protein>
    <submittedName>
        <fullName evidence="1">Glycosyl transferase</fullName>
    </submittedName>
</protein>
<organism evidence="1 2">
    <name type="scientific">Clostridium sulfidigenes</name>
    <dbReference type="NCBI Taxonomy" id="318464"/>
    <lineage>
        <taxon>Bacteria</taxon>
        <taxon>Bacillati</taxon>
        <taxon>Bacillota</taxon>
        <taxon>Clostridia</taxon>
        <taxon>Eubacteriales</taxon>
        <taxon>Clostridiaceae</taxon>
        <taxon>Clostridium</taxon>
    </lineage>
</organism>
<proteinExistence type="predicted"/>
<evidence type="ECO:0000313" key="1">
    <source>
        <dbReference type="EMBL" id="MBE6061831.1"/>
    </source>
</evidence>
<sequence>MIGIEFIKGYGLGNQLFFLITARCIALSKGYKFGTVNSQQFANNMHSNKGMYFMDIDLGEDITPEMAAGYKKYYEKEDRLFLGNAKHDMTHGCYVSGADPHLFDVEDNTIVYGNMQAEVYFEKYRDEIKKWLHVKPEYDSYEYSRDNLCIINMRGGEYASEPELYLDRKYWLNAMKQMKKIRPDMEFMVVTEDESSARKILPELEIHHFDMGKDYVTIKNAKYLILSNSSFAVLPAMTSDTVKYIIAPKYWARHNVSDGYWSSEQNIYSFINYMDRRGRLFTADECGKELEEYKKKSKVYARVNVKPGKVRHFLQVIRRKAIYGVFYTKKIWRSLERRTGIIKVYSINE</sequence>
<dbReference type="Proteomes" id="UP000768462">
    <property type="component" value="Unassembled WGS sequence"/>
</dbReference>
<evidence type="ECO:0000313" key="2">
    <source>
        <dbReference type="Proteomes" id="UP000768462"/>
    </source>
</evidence>
<name>A0A927WBI3_9CLOT</name>
<dbReference type="GO" id="GO:0016740">
    <property type="term" value="F:transferase activity"/>
    <property type="evidence" value="ECO:0007669"/>
    <property type="project" value="UniProtKB-KW"/>
</dbReference>
<accession>A0A927WBI3</accession>
<reference evidence="1" key="1">
    <citation type="submission" date="2019-04" db="EMBL/GenBank/DDBJ databases">
        <title>Evolution of Biomass-Degrading Anaerobic Consortia Revealed by Metagenomics.</title>
        <authorList>
            <person name="Peng X."/>
        </authorList>
    </citation>
    <scope>NUCLEOTIDE SEQUENCE</scope>
    <source>
        <strain evidence="1">SIG254</strain>
    </source>
</reference>
<dbReference type="AlphaFoldDB" id="A0A927WBI3"/>
<comment type="caution">
    <text evidence="1">The sequence shown here is derived from an EMBL/GenBank/DDBJ whole genome shotgun (WGS) entry which is preliminary data.</text>
</comment>
<dbReference type="EMBL" id="SVCM01000201">
    <property type="protein sequence ID" value="MBE6061831.1"/>
    <property type="molecule type" value="Genomic_DNA"/>
</dbReference>
<gene>
    <name evidence="1" type="ORF">E7215_16955</name>
</gene>